<dbReference type="AlphaFoldDB" id="A0AAV6RU28"/>
<dbReference type="Proteomes" id="UP000693946">
    <property type="component" value="Linkage Group LG17"/>
</dbReference>
<dbReference type="EMBL" id="JAGKHQ010000009">
    <property type="protein sequence ID" value="KAG7509002.1"/>
    <property type="molecule type" value="Genomic_DNA"/>
</dbReference>
<comment type="caution">
    <text evidence="1">The sequence shown here is derived from an EMBL/GenBank/DDBJ whole genome shotgun (WGS) entry which is preliminary data.</text>
</comment>
<keyword evidence="2" id="KW-1185">Reference proteome</keyword>
<proteinExistence type="predicted"/>
<evidence type="ECO:0000313" key="1">
    <source>
        <dbReference type="EMBL" id="KAG7509002.1"/>
    </source>
</evidence>
<name>A0AAV6RU28_SOLSE</name>
<evidence type="ECO:0000313" key="2">
    <source>
        <dbReference type="Proteomes" id="UP000693946"/>
    </source>
</evidence>
<protein>
    <submittedName>
        <fullName evidence="1">Uncharacterized protein</fullName>
    </submittedName>
</protein>
<organism evidence="1 2">
    <name type="scientific">Solea senegalensis</name>
    <name type="common">Senegalese sole</name>
    <dbReference type="NCBI Taxonomy" id="28829"/>
    <lineage>
        <taxon>Eukaryota</taxon>
        <taxon>Metazoa</taxon>
        <taxon>Chordata</taxon>
        <taxon>Craniata</taxon>
        <taxon>Vertebrata</taxon>
        <taxon>Euteleostomi</taxon>
        <taxon>Actinopterygii</taxon>
        <taxon>Neopterygii</taxon>
        <taxon>Teleostei</taxon>
        <taxon>Neoteleostei</taxon>
        <taxon>Acanthomorphata</taxon>
        <taxon>Carangaria</taxon>
        <taxon>Pleuronectiformes</taxon>
        <taxon>Pleuronectoidei</taxon>
        <taxon>Soleidae</taxon>
        <taxon>Solea</taxon>
    </lineage>
</organism>
<gene>
    <name evidence="1" type="ORF">JOB18_031450</name>
</gene>
<reference evidence="1 2" key="1">
    <citation type="journal article" date="2021" name="Sci. Rep.">
        <title>Chromosome anchoring in Senegalese sole (Solea senegalensis) reveals sex-associated markers and genome rearrangements in flatfish.</title>
        <authorList>
            <person name="Guerrero-Cozar I."/>
            <person name="Gomez-Garrido J."/>
            <person name="Berbel C."/>
            <person name="Martinez-Blanch J.F."/>
            <person name="Alioto T."/>
            <person name="Claros M.G."/>
            <person name="Gagnaire P.A."/>
            <person name="Manchado M."/>
        </authorList>
    </citation>
    <scope>NUCLEOTIDE SEQUENCE [LARGE SCALE GENOMIC DNA]</scope>
    <source>
        <strain evidence="1">Sse05_10M</strain>
    </source>
</reference>
<sequence length="222" mass="25269">MKMSVFGTVKSGVTTMAYLSAAVKGVWRRFPKKHLLCLLAQQDTQPGAHIAQTQGHYILREITLITVLSETRSKKRPQGDSFTKQPSDKYYSTRENEEDVMLHNLQFQVPQMLQPHCDQKGAVLTVIYLEHLVDKSAFVDSNVTLPSTPTNTSFISHYSSNGISFWRAFDSVSLTDFYLMNIIYLSLIKSSLITMKWMSQCVFITVTPVENSRLPEQVDEKH</sequence>
<accession>A0AAV6RU28</accession>